<dbReference type="Proteomes" id="UP001596494">
    <property type="component" value="Unassembled WGS sequence"/>
</dbReference>
<proteinExistence type="inferred from homology"/>
<dbReference type="PANTHER" id="PTHR43133:SF62">
    <property type="entry name" value="RNA POLYMERASE SIGMA FACTOR SIGZ"/>
    <property type="match status" value="1"/>
</dbReference>
<dbReference type="SUPFAM" id="SSF88659">
    <property type="entry name" value="Sigma3 and sigma4 domains of RNA polymerase sigma factors"/>
    <property type="match status" value="1"/>
</dbReference>
<evidence type="ECO:0000256" key="2">
    <source>
        <dbReference type="ARBA" id="ARBA00023015"/>
    </source>
</evidence>
<dbReference type="PANTHER" id="PTHR43133">
    <property type="entry name" value="RNA POLYMERASE ECF-TYPE SIGMA FACTO"/>
    <property type="match status" value="1"/>
</dbReference>
<evidence type="ECO:0000259" key="6">
    <source>
        <dbReference type="Pfam" id="PF08281"/>
    </source>
</evidence>
<dbReference type="InterPro" id="IPR007627">
    <property type="entry name" value="RNA_pol_sigma70_r2"/>
</dbReference>
<dbReference type="NCBIfam" id="TIGR02937">
    <property type="entry name" value="sigma70-ECF"/>
    <property type="match status" value="1"/>
</dbReference>
<feature type="domain" description="RNA polymerase sigma-70 region 2" evidence="5">
    <location>
        <begin position="23"/>
        <end position="91"/>
    </location>
</feature>
<dbReference type="Pfam" id="PF08281">
    <property type="entry name" value="Sigma70_r4_2"/>
    <property type="match status" value="1"/>
</dbReference>
<organism evidence="7 8">
    <name type="scientific">Halobacillus campisalis</name>
    <dbReference type="NCBI Taxonomy" id="435909"/>
    <lineage>
        <taxon>Bacteria</taxon>
        <taxon>Bacillati</taxon>
        <taxon>Bacillota</taxon>
        <taxon>Bacilli</taxon>
        <taxon>Bacillales</taxon>
        <taxon>Bacillaceae</taxon>
        <taxon>Halobacillus</taxon>
    </lineage>
</organism>
<comment type="caution">
    <text evidence="7">The sequence shown here is derived from an EMBL/GenBank/DDBJ whole genome shotgun (WGS) entry which is preliminary data.</text>
</comment>
<dbReference type="InterPro" id="IPR013325">
    <property type="entry name" value="RNA_pol_sigma_r2"/>
</dbReference>
<evidence type="ECO:0000313" key="8">
    <source>
        <dbReference type="Proteomes" id="UP001596494"/>
    </source>
</evidence>
<dbReference type="CDD" id="cd06171">
    <property type="entry name" value="Sigma70_r4"/>
    <property type="match status" value="1"/>
</dbReference>
<evidence type="ECO:0000256" key="3">
    <source>
        <dbReference type="ARBA" id="ARBA00023082"/>
    </source>
</evidence>
<dbReference type="InterPro" id="IPR013324">
    <property type="entry name" value="RNA_pol_sigma_r3/r4-like"/>
</dbReference>
<keyword evidence="3" id="KW-0731">Sigma factor</keyword>
<keyword evidence="2" id="KW-0805">Transcription regulation</keyword>
<gene>
    <name evidence="7" type="ORF">ACFQMN_09680</name>
</gene>
<dbReference type="Gene3D" id="1.10.10.10">
    <property type="entry name" value="Winged helix-like DNA-binding domain superfamily/Winged helix DNA-binding domain"/>
    <property type="match status" value="1"/>
</dbReference>
<feature type="domain" description="RNA polymerase sigma factor 70 region 4 type 2" evidence="6">
    <location>
        <begin position="122"/>
        <end position="173"/>
    </location>
</feature>
<protein>
    <submittedName>
        <fullName evidence="7">RNA polymerase sigma factor</fullName>
    </submittedName>
</protein>
<keyword evidence="4" id="KW-0804">Transcription</keyword>
<dbReference type="InterPro" id="IPR014284">
    <property type="entry name" value="RNA_pol_sigma-70_dom"/>
</dbReference>
<dbReference type="InterPro" id="IPR039425">
    <property type="entry name" value="RNA_pol_sigma-70-like"/>
</dbReference>
<dbReference type="InterPro" id="IPR013249">
    <property type="entry name" value="RNA_pol_sigma70_r4_t2"/>
</dbReference>
<evidence type="ECO:0000256" key="4">
    <source>
        <dbReference type="ARBA" id="ARBA00023163"/>
    </source>
</evidence>
<dbReference type="InterPro" id="IPR036388">
    <property type="entry name" value="WH-like_DNA-bd_sf"/>
</dbReference>
<accession>A0ABW2K342</accession>
<dbReference type="Gene3D" id="1.10.1740.10">
    <property type="match status" value="1"/>
</dbReference>
<reference evidence="8" key="1">
    <citation type="journal article" date="2019" name="Int. J. Syst. Evol. Microbiol.">
        <title>The Global Catalogue of Microorganisms (GCM) 10K type strain sequencing project: providing services to taxonomists for standard genome sequencing and annotation.</title>
        <authorList>
            <consortium name="The Broad Institute Genomics Platform"/>
            <consortium name="The Broad Institute Genome Sequencing Center for Infectious Disease"/>
            <person name="Wu L."/>
            <person name="Ma J."/>
        </authorList>
    </citation>
    <scope>NUCLEOTIDE SEQUENCE [LARGE SCALE GENOMIC DNA]</scope>
    <source>
        <strain evidence="8">CCUG 73951</strain>
    </source>
</reference>
<sequence length="187" mass="21609">MRNRDLELYLQMADGNKQSLEAIYDKYEKLLYSFVIKLSGDQTLAEEVLQEVFIKLWTKKAVYDESKGKFSSWIVTITRYTAIDLIRKNKKLAVSIEEETDLPEQSDQTTEDLVEWKEQGETIRTAMNQLSIEQKEMVDLFYFKGLSQREIAEQCDIPLGTVKGRIRLALKHLKKNLSTGKGGVYDA</sequence>
<evidence type="ECO:0000313" key="7">
    <source>
        <dbReference type="EMBL" id="MFC7321150.1"/>
    </source>
</evidence>
<keyword evidence="8" id="KW-1185">Reference proteome</keyword>
<evidence type="ECO:0000259" key="5">
    <source>
        <dbReference type="Pfam" id="PF04542"/>
    </source>
</evidence>
<dbReference type="RefSeq" id="WP_289216910.1">
    <property type="nucleotide sequence ID" value="NZ_JAPVRC010000009.1"/>
</dbReference>
<evidence type="ECO:0000256" key="1">
    <source>
        <dbReference type="ARBA" id="ARBA00010641"/>
    </source>
</evidence>
<dbReference type="SUPFAM" id="SSF88946">
    <property type="entry name" value="Sigma2 domain of RNA polymerase sigma factors"/>
    <property type="match status" value="1"/>
</dbReference>
<dbReference type="Pfam" id="PF04542">
    <property type="entry name" value="Sigma70_r2"/>
    <property type="match status" value="1"/>
</dbReference>
<comment type="similarity">
    <text evidence="1">Belongs to the sigma-70 factor family. ECF subfamily.</text>
</comment>
<name>A0ABW2K342_9BACI</name>
<dbReference type="EMBL" id="JBHTBY010000007">
    <property type="protein sequence ID" value="MFC7321150.1"/>
    <property type="molecule type" value="Genomic_DNA"/>
</dbReference>